<protein>
    <submittedName>
        <fullName evidence="3">Uncharacterized protein</fullName>
    </submittedName>
</protein>
<evidence type="ECO:0000313" key="2">
    <source>
        <dbReference type="EMBL" id="CAL8094030.1"/>
    </source>
</evidence>
<feature type="region of interest" description="Disordered" evidence="1">
    <location>
        <begin position="1"/>
        <end position="27"/>
    </location>
</feature>
<comment type="caution">
    <text evidence="3">The sequence shown here is derived from an EMBL/GenBank/DDBJ whole genome shotgun (WGS) entry which is preliminary data.</text>
</comment>
<evidence type="ECO:0000256" key="1">
    <source>
        <dbReference type="SAM" id="MobiDB-lite"/>
    </source>
</evidence>
<dbReference type="EMBL" id="CAXLJM020000026">
    <property type="protein sequence ID" value="CAL8094030.1"/>
    <property type="molecule type" value="Genomic_DNA"/>
</dbReference>
<feature type="region of interest" description="Disordered" evidence="1">
    <location>
        <begin position="195"/>
        <end position="219"/>
    </location>
</feature>
<sequence length="290" mass="33780">MSNEASDIENDRSTPISRGATAAKGRNMKAAQRKKMFRWTATNDCLLVSEVVLMKPFLETGERATEAWSKIVKSVNETFPDACVDVIAVKRHFTRLLANFKTEDFKTRYKSGTEEEVTTIMDQLSEVVSLIDDSKIIAEEELAEKTKKTDTEKAVAEEIRGAALSTVKSKLSNEESPPIKKRLTEKSLSDLWAEKQESDRLQQEKKMEHEERKRQEELIQRDKDREMRLKEMELREKALDLERIKHDHQFQLQEEELRLQKQRFEVEKEERSSAVQTQKAMLELLLKHLK</sequence>
<evidence type="ECO:0000313" key="4">
    <source>
        <dbReference type="Proteomes" id="UP001642540"/>
    </source>
</evidence>
<proteinExistence type="predicted"/>
<name>A0ABP1QP61_9HEXA</name>
<reference evidence="3 4" key="1">
    <citation type="submission" date="2024-08" db="EMBL/GenBank/DDBJ databases">
        <authorList>
            <person name="Cucini C."/>
            <person name="Frati F."/>
        </authorList>
    </citation>
    <scope>NUCLEOTIDE SEQUENCE [LARGE SCALE GENOMIC DNA]</scope>
</reference>
<organism evidence="3 4">
    <name type="scientific">Orchesella dallaii</name>
    <dbReference type="NCBI Taxonomy" id="48710"/>
    <lineage>
        <taxon>Eukaryota</taxon>
        <taxon>Metazoa</taxon>
        <taxon>Ecdysozoa</taxon>
        <taxon>Arthropoda</taxon>
        <taxon>Hexapoda</taxon>
        <taxon>Collembola</taxon>
        <taxon>Entomobryomorpha</taxon>
        <taxon>Entomobryoidea</taxon>
        <taxon>Orchesellidae</taxon>
        <taxon>Orchesellinae</taxon>
        <taxon>Orchesella</taxon>
    </lineage>
</organism>
<gene>
    <name evidence="3" type="ORF">ODALV1_LOCUS13602</name>
    <name evidence="2" type="ORF">ODALV1_LOCUS8676</name>
</gene>
<evidence type="ECO:0000313" key="3">
    <source>
        <dbReference type="EMBL" id="CAL8109695.1"/>
    </source>
</evidence>
<dbReference type="EMBL" id="CAXLJM020000041">
    <property type="protein sequence ID" value="CAL8109695.1"/>
    <property type="molecule type" value="Genomic_DNA"/>
</dbReference>
<keyword evidence="4" id="KW-1185">Reference proteome</keyword>
<dbReference type="PANTHER" id="PTHR37558:SF1">
    <property type="entry name" value="HTH CENPB-TYPE DOMAIN-CONTAINING PROTEIN"/>
    <property type="match status" value="1"/>
</dbReference>
<dbReference type="PANTHER" id="PTHR37558">
    <property type="entry name" value="HTH CENPB-TYPE DOMAIN-CONTAINING PROTEIN"/>
    <property type="match status" value="1"/>
</dbReference>
<dbReference type="Proteomes" id="UP001642540">
    <property type="component" value="Unassembled WGS sequence"/>
</dbReference>
<accession>A0ABP1QP61</accession>